<comment type="caution">
    <text evidence="2">The sequence shown here is derived from an EMBL/GenBank/DDBJ whole genome shotgun (WGS) entry which is preliminary data.</text>
</comment>
<feature type="compositionally biased region" description="Polar residues" evidence="1">
    <location>
        <begin position="60"/>
        <end position="69"/>
    </location>
</feature>
<dbReference type="Proteomes" id="UP001279410">
    <property type="component" value="Unassembled WGS sequence"/>
</dbReference>
<keyword evidence="3" id="KW-1185">Reference proteome</keyword>
<dbReference type="AlphaFoldDB" id="A0AAD3NCF8"/>
<evidence type="ECO:0000313" key="3">
    <source>
        <dbReference type="Proteomes" id="UP001279410"/>
    </source>
</evidence>
<sequence length="69" mass="7320">MRKRNNSLTAEPDSGTTGTLLDSDPDLKQRPGRGVAGPAAGGRRGPAEERNMGKPFRSLVSETSCFTSE</sequence>
<feature type="compositionally biased region" description="Polar residues" evidence="1">
    <location>
        <begin position="1"/>
        <end position="20"/>
    </location>
</feature>
<proteinExistence type="predicted"/>
<evidence type="ECO:0000256" key="1">
    <source>
        <dbReference type="SAM" id="MobiDB-lite"/>
    </source>
</evidence>
<organism evidence="2 3">
    <name type="scientific">Lates japonicus</name>
    <name type="common">Japanese lates</name>
    <dbReference type="NCBI Taxonomy" id="270547"/>
    <lineage>
        <taxon>Eukaryota</taxon>
        <taxon>Metazoa</taxon>
        <taxon>Chordata</taxon>
        <taxon>Craniata</taxon>
        <taxon>Vertebrata</taxon>
        <taxon>Euteleostomi</taxon>
        <taxon>Actinopterygii</taxon>
        <taxon>Neopterygii</taxon>
        <taxon>Teleostei</taxon>
        <taxon>Neoteleostei</taxon>
        <taxon>Acanthomorphata</taxon>
        <taxon>Carangaria</taxon>
        <taxon>Carangaria incertae sedis</taxon>
        <taxon>Centropomidae</taxon>
        <taxon>Lates</taxon>
    </lineage>
</organism>
<feature type="region of interest" description="Disordered" evidence="1">
    <location>
        <begin position="1"/>
        <end position="69"/>
    </location>
</feature>
<reference evidence="2" key="1">
    <citation type="submission" date="2022-08" db="EMBL/GenBank/DDBJ databases">
        <title>Genome sequencing of akame (Lates japonicus).</title>
        <authorList>
            <person name="Hashiguchi Y."/>
            <person name="Takahashi H."/>
        </authorList>
    </citation>
    <scope>NUCLEOTIDE SEQUENCE</scope>
    <source>
        <strain evidence="2">Kochi</strain>
    </source>
</reference>
<evidence type="ECO:0000313" key="2">
    <source>
        <dbReference type="EMBL" id="GLD69292.1"/>
    </source>
</evidence>
<protein>
    <submittedName>
        <fullName evidence="2">Monoacylglycerol lipase ABHD12-like protein</fullName>
    </submittedName>
</protein>
<accession>A0AAD3NCF8</accession>
<dbReference type="EMBL" id="BRZM01000198">
    <property type="protein sequence ID" value="GLD69292.1"/>
    <property type="molecule type" value="Genomic_DNA"/>
</dbReference>
<gene>
    <name evidence="2" type="ORF">AKAME5_002060500</name>
</gene>
<name>A0AAD3NCF8_LATJO</name>